<protein>
    <submittedName>
        <fullName evidence="2">Uncharacterized protein</fullName>
    </submittedName>
</protein>
<dbReference type="STRING" id="1081103.A0A0B2WZ39"/>
<keyword evidence="3" id="KW-1185">Reference proteome</keyword>
<organism evidence="2 3">
    <name type="scientific">Metarhizium album (strain ARSEF 1941)</name>
    <dbReference type="NCBI Taxonomy" id="1081103"/>
    <lineage>
        <taxon>Eukaryota</taxon>
        <taxon>Fungi</taxon>
        <taxon>Dikarya</taxon>
        <taxon>Ascomycota</taxon>
        <taxon>Pezizomycotina</taxon>
        <taxon>Sordariomycetes</taxon>
        <taxon>Hypocreomycetidae</taxon>
        <taxon>Hypocreales</taxon>
        <taxon>Clavicipitaceae</taxon>
        <taxon>Metarhizium</taxon>
    </lineage>
</organism>
<evidence type="ECO:0000256" key="1">
    <source>
        <dbReference type="SAM" id="Phobius"/>
    </source>
</evidence>
<name>A0A0B2WZ39_METAS</name>
<feature type="transmembrane region" description="Helical" evidence="1">
    <location>
        <begin position="6"/>
        <end position="25"/>
    </location>
</feature>
<dbReference type="RefSeq" id="XP_040682632.1">
    <property type="nucleotide sequence ID" value="XM_040819367.1"/>
</dbReference>
<keyword evidence="1" id="KW-1133">Transmembrane helix</keyword>
<keyword evidence="1" id="KW-0472">Membrane</keyword>
<dbReference type="AlphaFoldDB" id="A0A0B2WZ39"/>
<dbReference type="Proteomes" id="UP000030816">
    <property type="component" value="Unassembled WGS sequence"/>
</dbReference>
<evidence type="ECO:0000313" key="2">
    <source>
        <dbReference type="EMBL" id="KHO01567.1"/>
    </source>
</evidence>
<proteinExistence type="predicted"/>
<comment type="caution">
    <text evidence="2">The sequence shown here is derived from an EMBL/GenBank/DDBJ whole genome shotgun (WGS) entry which is preliminary data.</text>
</comment>
<keyword evidence="1" id="KW-0812">Transmembrane</keyword>
<dbReference type="HOGENOM" id="CLU_1390522_0_0_1"/>
<dbReference type="GeneID" id="63735023"/>
<accession>A0A0B2WZ39</accession>
<gene>
    <name evidence="2" type="ORF">MAM_00568</name>
</gene>
<evidence type="ECO:0000313" key="3">
    <source>
        <dbReference type="Proteomes" id="UP000030816"/>
    </source>
</evidence>
<dbReference type="EMBL" id="AZHE01000001">
    <property type="protein sequence ID" value="KHO01567.1"/>
    <property type="molecule type" value="Genomic_DNA"/>
</dbReference>
<reference evidence="2 3" key="1">
    <citation type="journal article" date="2014" name="Proc. Natl. Acad. Sci. U.S.A.">
        <title>Trajectory and genomic determinants of fungal-pathogen speciation and host adaptation.</title>
        <authorList>
            <person name="Hu X."/>
            <person name="Xiao G."/>
            <person name="Zheng P."/>
            <person name="Shang Y."/>
            <person name="Su Y."/>
            <person name="Zhang X."/>
            <person name="Liu X."/>
            <person name="Zhan S."/>
            <person name="St Leger R.J."/>
            <person name="Wang C."/>
        </authorList>
    </citation>
    <scope>NUCLEOTIDE SEQUENCE [LARGE SCALE GENOMIC DNA]</scope>
    <source>
        <strain evidence="2 3">ARSEF 1941</strain>
    </source>
</reference>
<dbReference type="OrthoDB" id="5593235at2759"/>
<sequence>MFNLVPRRILLGVAVVFILCSYFLLKERLGALSTTGPGESFRDAVEPDGEMLSDRNLAKNGGLLDEVIWLQRTQDQADPAFLDKLIDSEQTTRGLTWNAATATTRAHTTGLRMMFYVARAWYSSSIKVYTEDTTILSMVHLRATRPDYLVVGVKTINQPRSSWLHWGLGVVRPYMPETGAFYPKDDEMQGHDQPVN</sequence>